<feature type="transmembrane region" description="Helical" evidence="5">
    <location>
        <begin position="321"/>
        <end position="343"/>
    </location>
</feature>
<feature type="transmembrane region" description="Helical" evidence="5">
    <location>
        <begin position="289"/>
        <end position="309"/>
    </location>
</feature>
<feature type="compositionally biased region" description="Basic and acidic residues" evidence="4">
    <location>
        <begin position="430"/>
        <end position="442"/>
    </location>
</feature>
<feature type="transmembrane region" description="Helical" evidence="5">
    <location>
        <begin position="265"/>
        <end position="283"/>
    </location>
</feature>
<evidence type="ECO:0000256" key="2">
    <source>
        <dbReference type="ARBA" id="ARBA00022989"/>
    </source>
</evidence>
<protein>
    <submittedName>
        <fullName evidence="6">MFS transporter</fullName>
    </submittedName>
</protein>
<organism evidence="6 7">
    <name type="scientific">Parahaliea maris</name>
    <dbReference type="NCBI Taxonomy" id="2716870"/>
    <lineage>
        <taxon>Bacteria</taxon>
        <taxon>Pseudomonadati</taxon>
        <taxon>Pseudomonadota</taxon>
        <taxon>Gammaproteobacteria</taxon>
        <taxon>Cellvibrionales</taxon>
        <taxon>Halieaceae</taxon>
        <taxon>Parahaliea</taxon>
    </lineage>
</organism>
<dbReference type="InterPro" id="IPR047200">
    <property type="entry name" value="MFS_YcaD-like"/>
</dbReference>
<gene>
    <name evidence="6" type="ORF">FV139_05440</name>
</gene>
<dbReference type="GO" id="GO:0022857">
    <property type="term" value="F:transmembrane transporter activity"/>
    <property type="evidence" value="ECO:0007669"/>
    <property type="project" value="InterPro"/>
</dbReference>
<dbReference type="RefSeq" id="WP_148067251.1">
    <property type="nucleotide sequence ID" value="NZ_VRZA01000002.1"/>
</dbReference>
<keyword evidence="2 5" id="KW-1133">Transmembrane helix</keyword>
<reference evidence="6 7" key="1">
    <citation type="submission" date="2019-08" db="EMBL/GenBank/DDBJ databases">
        <title>Parahaliea maris sp. nov., isolated from the surface seawater.</title>
        <authorList>
            <person name="Liu Y."/>
        </authorList>
    </citation>
    <scope>NUCLEOTIDE SEQUENCE [LARGE SCALE GENOMIC DNA]</scope>
    <source>
        <strain evidence="6 7">HSLHS9</strain>
    </source>
</reference>
<feature type="region of interest" description="Disordered" evidence="4">
    <location>
        <begin position="407"/>
        <end position="442"/>
    </location>
</feature>
<evidence type="ECO:0000256" key="4">
    <source>
        <dbReference type="SAM" id="MobiDB-lite"/>
    </source>
</evidence>
<proteinExistence type="predicted"/>
<keyword evidence="1 5" id="KW-0812">Transmembrane</keyword>
<comment type="caution">
    <text evidence="6">The sequence shown here is derived from an EMBL/GenBank/DDBJ whole genome shotgun (WGS) entry which is preliminary data.</text>
</comment>
<accession>A0A5C9A6E7</accession>
<dbReference type="InterPro" id="IPR036259">
    <property type="entry name" value="MFS_trans_sf"/>
</dbReference>
<feature type="transmembrane region" description="Helical" evidence="5">
    <location>
        <begin position="131"/>
        <end position="150"/>
    </location>
</feature>
<feature type="transmembrane region" description="Helical" evidence="5">
    <location>
        <begin position="355"/>
        <end position="374"/>
    </location>
</feature>
<evidence type="ECO:0000313" key="7">
    <source>
        <dbReference type="Proteomes" id="UP000321039"/>
    </source>
</evidence>
<dbReference type="SUPFAM" id="SSF103473">
    <property type="entry name" value="MFS general substrate transporter"/>
    <property type="match status" value="1"/>
</dbReference>
<dbReference type="PANTHER" id="PTHR23521:SF3">
    <property type="entry name" value="MFS TRANSPORTER"/>
    <property type="match status" value="1"/>
</dbReference>
<dbReference type="EMBL" id="VRZA01000002">
    <property type="protein sequence ID" value="TXS95340.1"/>
    <property type="molecule type" value="Genomic_DNA"/>
</dbReference>
<feature type="transmembrane region" description="Helical" evidence="5">
    <location>
        <begin position="98"/>
        <end position="119"/>
    </location>
</feature>
<dbReference type="PANTHER" id="PTHR23521">
    <property type="entry name" value="TRANSPORTER MFS SUPERFAMILY"/>
    <property type="match status" value="1"/>
</dbReference>
<name>A0A5C9A6E7_9GAMM</name>
<dbReference type="Pfam" id="PF07690">
    <property type="entry name" value="MFS_1"/>
    <property type="match status" value="1"/>
</dbReference>
<feature type="transmembrane region" description="Helical" evidence="5">
    <location>
        <begin position="74"/>
        <end position="92"/>
    </location>
</feature>
<feature type="transmembrane region" description="Helical" evidence="5">
    <location>
        <begin position="40"/>
        <end position="62"/>
    </location>
</feature>
<feature type="transmembrane region" description="Helical" evidence="5">
    <location>
        <begin position="199"/>
        <end position="220"/>
    </location>
</feature>
<evidence type="ECO:0000256" key="1">
    <source>
        <dbReference type="ARBA" id="ARBA00022692"/>
    </source>
</evidence>
<dbReference type="Gene3D" id="1.20.1250.20">
    <property type="entry name" value="MFS general substrate transporter like domains"/>
    <property type="match status" value="2"/>
</dbReference>
<evidence type="ECO:0000256" key="5">
    <source>
        <dbReference type="SAM" id="Phobius"/>
    </source>
</evidence>
<keyword evidence="3 5" id="KW-0472">Membrane</keyword>
<dbReference type="AlphaFoldDB" id="A0A5C9A6E7"/>
<feature type="transmembrane region" description="Helical" evidence="5">
    <location>
        <begin position="156"/>
        <end position="178"/>
    </location>
</feature>
<sequence>MLPLIVPISALLVGVALLLLGTGLLNTLLALRGDLEGYSAGTLGLIMSGYFLGFFVGSLVALKLIHRIGHIRTFAFCAAIACCTVLLHVLFINPYAWFALRVLTGAVLVTLYTVIESWLNGETPPEQRGRVFAIYMAVNLAALALAQQLLNLASPAVFTLFALSAMLVSISLAPVVWTRMRQPEIHTAQRMRLRTLFQIAPVAPAGALLSGLAMGAFWGMGALYAGRVGFDSAGVASFMTCAILGGSLLQYPLGKYSDSHDRRRVLAIVCATAALVAALLIPASGAGRWVLPVIFAYGGLAFAIYPVAVAHLVDHLEQDSILAGGSALLFLHGIGAAFGPALAGRGMEWLGPQALPGYFMLVQLALAGFVFWRLRRVAQVDVSEAVEEAEAESSSTFVPMLRTSPTALELRPDEHVAAESGAANGEPYEEPNKEAETPSDIR</sequence>
<dbReference type="Proteomes" id="UP000321039">
    <property type="component" value="Unassembled WGS sequence"/>
</dbReference>
<dbReference type="GO" id="GO:0005886">
    <property type="term" value="C:plasma membrane"/>
    <property type="evidence" value="ECO:0007669"/>
    <property type="project" value="TreeGrafter"/>
</dbReference>
<dbReference type="InterPro" id="IPR011701">
    <property type="entry name" value="MFS"/>
</dbReference>
<evidence type="ECO:0000313" key="6">
    <source>
        <dbReference type="EMBL" id="TXS95340.1"/>
    </source>
</evidence>
<keyword evidence="7" id="KW-1185">Reference proteome</keyword>
<dbReference type="CDD" id="cd17477">
    <property type="entry name" value="MFS_YcaD_like"/>
    <property type="match status" value="1"/>
</dbReference>
<feature type="transmembrane region" description="Helical" evidence="5">
    <location>
        <begin position="232"/>
        <end position="253"/>
    </location>
</feature>
<evidence type="ECO:0000256" key="3">
    <source>
        <dbReference type="ARBA" id="ARBA00023136"/>
    </source>
</evidence>